<dbReference type="GO" id="GO:0006508">
    <property type="term" value="P:proteolysis"/>
    <property type="evidence" value="ECO:0007669"/>
    <property type="project" value="UniProtKB-KW"/>
</dbReference>
<feature type="transmembrane region" description="Helical" evidence="6">
    <location>
        <begin position="182"/>
        <end position="206"/>
    </location>
</feature>
<keyword evidence="6" id="KW-0472">Membrane</keyword>
<keyword evidence="2" id="KW-0479">Metal-binding</keyword>
<keyword evidence="5" id="KW-0482">Metalloprotease</keyword>
<keyword evidence="4" id="KW-0862">Zinc</keyword>
<dbReference type="OrthoDB" id="517279at2"/>
<protein>
    <submittedName>
        <fullName evidence="8">JAB domain-containing protein</fullName>
    </submittedName>
</protein>
<dbReference type="GO" id="GO:0046872">
    <property type="term" value="F:metal ion binding"/>
    <property type="evidence" value="ECO:0007669"/>
    <property type="project" value="UniProtKB-KW"/>
</dbReference>
<dbReference type="Proteomes" id="UP000198379">
    <property type="component" value="Unassembled WGS sequence"/>
</dbReference>
<reference evidence="8 9" key="1">
    <citation type="submission" date="2017-06" db="EMBL/GenBank/DDBJ databases">
        <authorList>
            <person name="Kim H.J."/>
            <person name="Triplett B.A."/>
        </authorList>
    </citation>
    <scope>NUCLEOTIDE SEQUENCE [LARGE SCALE GENOMIC DNA]</scope>
    <source>
        <strain evidence="8 9">DSM 25597</strain>
    </source>
</reference>
<organism evidence="8 9">
    <name type="scientific">Dokdonia pacifica</name>
    <dbReference type="NCBI Taxonomy" id="1627892"/>
    <lineage>
        <taxon>Bacteria</taxon>
        <taxon>Pseudomonadati</taxon>
        <taxon>Bacteroidota</taxon>
        <taxon>Flavobacteriia</taxon>
        <taxon>Flavobacteriales</taxon>
        <taxon>Flavobacteriaceae</taxon>
        <taxon>Dokdonia</taxon>
    </lineage>
</organism>
<dbReference type="EMBL" id="FZNY01000001">
    <property type="protein sequence ID" value="SNR35660.1"/>
    <property type="molecule type" value="Genomic_DNA"/>
</dbReference>
<feature type="domain" description="JAB" evidence="7">
    <location>
        <begin position="16"/>
        <end position="107"/>
    </location>
</feature>
<keyword evidence="9" id="KW-1185">Reference proteome</keyword>
<dbReference type="AlphaFoldDB" id="A0A238VMP8"/>
<evidence type="ECO:0000259" key="7">
    <source>
        <dbReference type="Pfam" id="PF14464"/>
    </source>
</evidence>
<dbReference type="SUPFAM" id="SSF102712">
    <property type="entry name" value="JAB1/MPN domain"/>
    <property type="match status" value="1"/>
</dbReference>
<accession>A0A238VMP8</accession>
<evidence type="ECO:0000313" key="8">
    <source>
        <dbReference type="EMBL" id="SNR35660.1"/>
    </source>
</evidence>
<evidence type="ECO:0000256" key="6">
    <source>
        <dbReference type="SAM" id="Phobius"/>
    </source>
</evidence>
<sequence length="220" mass="25353">MKKVKIITRAYHHLLQTLASKTAEAGGVLFGSPDDFVVQAFVYDEQAVVTASTYTLNAPFLNKKIDEMRQEGLDLVGIVHSHPIGIRNLSNPDITYFKSQLQNNFPDLDYFIVPIIQSAVDGEYDFIPYIIYKDGRVEQAELELLPNDYKSYIQRPPELLPPIPMEAEYVGGNTRQFTFKNYYLILWSTLLTGGLVFTLCTLWLIYQYMFHQYKLSHYGF</sequence>
<dbReference type="Gene3D" id="3.40.140.10">
    <property type="entry name" value="Cytidine Deaminase, domain 2"/>
    <property type="match status" value="1"/>
</dbReference>
<evidence type="ECO:0000256" key="2">
    <source>
        <dbReference type="ARBA" id="ARBA00022723"/>
    </source>
</evidence>
<gene>
    <name evidence="8" type="ORF">SAMN06265376_10173</name>
</gene>
<evidence type="ECO:0000313" key="9">
    <source>
        <dbReference type="Proteomes" id="UP000198379"/>
    </source>
</evidence>
<dbReference type="InterPro" id="IPR028090">
    <property type="entry name" value="JAB_dom_prok"/>
</dbReference>
<keyword evidence="6" id="KW-1133">Transmembrane helix</keyword>
<proteinExistence type="predicted"/>
<keyword evidence="1" id="KW-0645">Protease</keyword>
<evidence type="ECO:0000256" key="1">
    <source>
        <dbReference type="ARBA" id="ARBA00022670"/>
    </source>
</evidence>
<evidence type="ECO:0000256" key="3">
    <source>
        <dbReference type="ARBA" id="ARBA00022801"/>
    </source>
</evidence>
<keyword evidence="6" id="KW-0812">Transmembrane</keyword>
<dbReference type="GO" id="GO:0008237">
    <property type="term" value="F:metallopeptidase activity"/>
    <property type="evidence" value="ECO:0007669"/>
    <property type="project" value="UniProtKB-KW"/>
</dbReference>
<name>A0A238VMP8_9FLAO</name>
<evidence type="ECO:0000256" key="4">
    <source>
        <dbReference type="ARBA" id="ARBA00022833"/>
    </source>
</evidence>
<dbReference type="Pfam" id="PF14464">
    <property type="entry name" value="Prok-JAB"/>
    <property type="match status" value="1"/>
</dbReference>
<keyword evidence="3" id="KW-0378">Hydrolase</keyword>
<evidence type="ECO:0000256" key="5">
    <source>
        <dbReference type="ARBA" id="ARBA00023049"/>
    </source>
</evidence>